<keyword evidence="3" id="KW-1185">Reference proteome</keyword>
<sequence>MPARRHRHNRHDLSFDIHIDSSAPKEHMMEHGELVDPLEAVSSSVAETAPKDPMKNKKGRPSLALEDESQHDSALAASGNVPAIEVQAATIMDQDIAPSTQATEDEPRASFQSQPEPARVENTHGAREHARSAACVIPRPAAVEDDDDENGPSFVASKPSEACQVNSHEAHYEAGMPNVATKDAEHEASDEQPAEAGMPHVAAEDAEHEASDEQAEWMGKSHDDFSAMDEPSTQPLDLSLLDDAADSVTEHDFTSVTEDDGYLTDGQVSMDDSVLGRASVMSSASPNSHRRTSRRTEALIEAAARDIVEHIQVKRGFVRSSIESDAEAAGGDARRGRDWSVTSRSLASRDSTQTVPTDEGGDSSSHHEADDDVFSDKSPRSSMGSMDEAEQAKIEQTLFQRNITQRARTPRMSDIPCADGHGDFISTRRGTPRMPFRSPSSVMALQMSSPTVSALGTPRSSRRTPLPTVSRLGSPSVSAQYSPKRTPPRFRRATPPLVLLHVTLLPLRWSWAAVLDAAQPSHLSAEAKSLQEAWRQLQDRTGDTVSDRGILLPHPQNDYEVLEERLLEALELPLRRRARILECGHYLGPANDMFPHDEADGDGEHDDGLSSRRASLDALHWCGTCRSDIRYDSLGRGKVFRVKVYASNGLMRAGAWEACWKEMERVDVEIEPVVDAKLQDELSYLASEQERELQMREAMDEEPFDEDDDEEREDGDEEREDDDDEGRARSHEWRRESVAEFQHGDEQRMRELYGHSPPSPSRFASAPSASAAPECTVRAAAPSPSRVDKSASLPQLLVEAARVMMQDKKNVMIGLLSLLVLLLALRGAGPRRGPLPYETTATAPERAVVVAMPEAVFGERMIKAEAVAGANSASPTTAASEACEPCLPSPSGTVVAAAVDGAATETVTETVLATVKETMLETA</sequence>
<evidence type="ECO:0000313" key="2">
    <source>
        <dbReference type="EMBL" id="KYK56231.1"/>
    </source>
</evidence>
<feature type="region of interest" description="Disordered" evidence="1">
    <location>
        <begin position="99"/>
        <end position="161"/>
    </location>
</feature>
<feature type="compositionally biased region" description="Polar residues" evidence="1">
    <location>
        <begin position="397"/>
        <end position="407"/>
    </location>
</feature>
<feature type="compositionally biased region" description="Acidic residues" evidence="1">
    <location>
        <begin position="699"/>
        <end position="725"/>
    </location>
</feature>
<dbReference type="Proteomes" id="UP000076580">
    <property type="component" value="Chromosome 03"/>
</dbReference>
<gene>
    <name evidence="2" type="ORF">DCS_08200</name>
</gene>
<evidence type="ECO:0008006" key="4">
    <source>
        <dbReference type="Google" id="ProtNLM"/>
    </source>
</evidence>
<feature type="compositionally biased region" description="Low complexity" evidence="1">
    <location>
        <begin position="761"/>
        <end position="773"/>
    </location>
</feature>
<proteinExistence type="predicted"/>
<feature type="compositionally biased region" description="Polar residues" evidence="1">
    <location>
        <begin position="340"/>
        <end position="356"/>
    </location>
</feature>
<feature type="region of interest" description="Disordered" evidence="1">
    <location>
        <begin position="182"/>
        <end position="216"/>
    </location>
</feature>
<feature type="compositionally biased region" description="Basic and acidic residues" evidence="1">
    <location>
        <begin position="364"/>
        <end position="379"/>
    </location>
</feature>
<protein>
    <recommendedName>
        <fullName evidence="4">Pathway-specific nitrogen regulator</fullName>
    </recommendedName>
</protein>
<feature type="region of interest" description="Disordered" evidence="1">
    <location>
        <begin position="44"/>
        <end position="75"/>
    </location>
</feature>
<evidence type="ECO:0000256" key="1">
    <source>
        <dbReference type="SAM" id="MobiDB-lite"/>
    </source>
</evidence>
<feature type="compositionally biased region" description="Basic and acidic residues" evidence="1">
    <location>
        <begin position="202"/>
        <end position="211"/>
    </location>
</feature>
<dbReference type="RefSeq" id="XP_040655583.1">
    <property type="nucleotide sequence ID" value="XM_040805479.1"/>
</dbReference>
<accession>A0A151GGS5</accession>
<feature type="compositionally biased region" description="Polar residues" evidence="1">
    <location>
        <begin position="471"/>
        <end position="481"/>
    </location>
</feature>
<dbReference type="AlphaFoldDB" id="A0A151GGS5"/>
<dbReference type="InParanoid" id="A0A151GGS5"/>
<feature type="compositionally biased region" description="Basic and acidic residues" evidence="1">
    <location>
        <begin position="689"/>
        <end position="698"/>
    </location>
</feature>
<comment type="caution">
    <text evidence="2">The sequence shown here is derived from an EMBL/GenBank/DDBJ whole genome shotgun (WGS) entry which is preliminary data.</text>
</comment>
<reference evidence="2 3" key="1">
    <citation type="journal article" date="2016" name="Sci. Rep.">
        <title>Insights into Adaptations to a Near-Obligate Nematode Endoparasitic Lifestyle from the Finished Genome of Drechmeria coniospora.</title>
        <authorList>
            <person name="Zhang L."/>
            <person name="Zhou Z."/>
            <person name="Guo Q."/>
            <person name="Fokkens L."/>
            <person name="Miskei M."/>
            <person name="Pocsi I."/>
            <person name="Zhang W."/>
            <person name="Chen M."/>
            <person name="Wang L."/>
            <person name="Sun Y."/>
            <person name="Donzelli B.G."/>
            <person name="Gibson D.M."/>
            <person name="Nelson D.R."/>
            <person name="Luo J.G."/>
            <person name="Rep M."/>
            <person name="Liu H."/>
            <person name="Yang S."/>
            <person name="Wang J."/>
            <person name="Krasnoff S.B."/>
            <person name="Xu Y."/>
            <person name="Molnar I."/>
            <person name="Lin M."/>
        </authorList>
    </citation>
    <scope>NUCLEOTIDE SEQUENCE [LARGE SCALE GENOMIC DNA]</scope>
    <source>
        <strain evidence="2 3">ARSEF 6962</strain>
    </source>
</reference>
<evidence type="ECO:0000313" key="3">
    <source>
        <dbReference type="Proteomes" id="UP000076580"/>
    </source>
</evidence>
<name>A0A151GGS5_DRECN</name>
<dbReference type="STRING" id="98403.A0A151GGS5"/>
<dbReference type="GeneID" id="63720843"/>
<dbReference type="EMBL" id="LAYC01000003">
    <property type="protein sequence ID" value="KYK56231.1"/>
    <property type="molecule type" value="Genomic_DNA"/>
</dbReference>
<organism evidence="2 3">
    <name type="scientific">Drechmeria coniospora</name>
    <name type="common">Nematophagous fungus</name>
    <name type="synonym">Meria coniospora</name>
    <dbReference type="NCBI Taxonomy" id="98403"/>
    <lineage>
        <taxon>Eukaryota</taxon>
        <taxon>Fungi</taxon>
        <taxon>Dikarya</taxon>
        <taxon>Ascomycota</taxon>
        <taxon>Pezizomycotina</taxon>
        <taxon>Sordariomycetes</taxon>
        <taxon>Hypocreomycetidae</taxon>
        <taxon>Hypocreales</taxon>
        <taxon>Ophiocordycipitaceae</taxon>
        <taxon>Drechmeria</taxon>
    </lineage>
</organism>
<feature type="compositionally biased region" description="Polar residues" evidence="1">
    <location>
        <begin position="438"/>
        <end position="454"/>
    </location>
</feature>
<feature type="compositionally biased region" description="Basic and acidic residues" evidence="1">
    <location>
        <begin position="726"/>
        <end position="753"/>
    </location>
</feature>
<feature type="compositionally biased region" description="Basic and acidic residues" evidence="1">
    <location>
        <begin position="118"/>
        <end position="131"/>
    </location>
</feature>
<feature type="region of interest" description="Disordered" evidence="1">
    <location>
        <begin position="322"/>
        <end position="489"/>
    </location>
</feature>
<feature type="region of interest" description="Disordered" evidence="1">
    <location>
        <begin position="689"/>
        <end position="790"/>
    </location>
</feature>